<dbReference type="InterPro" id="IPR001507">
    <property type="entry name" value="ZP_dom"/>
</dbReference>
<keyword evidence="2" id="KW-0325">Glycoprotein</keyword>
<feature type="chain" id="PRO_5044889923" description="ZP domain-containing protein" evidence="3">
    <location>
        <begin position="22"/>
        <end position="914"/>
    </location>
</feature>
<dbReference type="InterPro" id="IPR055355">
    <property type="entry name" value="ZP-C"/>
</dbReference>
<dbReference type="InterPro" id="IPR058876">
    <property type="entry name" value="Ig-like_ZP"/>
</dbReference>
<keyword evidence="1" id="KW-1015">Disulfide bond</keyword>
<dbReference type="AlphaFoldDB" id="A0ABD0W289"/>
<dbReference type="PRINTS" id="PR00023">
    <property type="entry name" value="ZPELLUCIDA"/>
</dbReference>
<organism evidence="5 6">
    <name type="scientific">Umbra pygmaea</name>
    <name type="common">Eastern mudminnow</name>
    <dbReference type="NCBI Taxonomy" id="75934"/>
    <lineage>
        <taxon>Eukaryota</taxon>
        <taxon>Metazoa</taxon>
        <taxon>Chordata</taxon>
        <taxon>Craniata</taxon>
        <taxon>Vertebrata</taxon>
        <taxon>Euteleostomi</taxon>
        <taxon>Actinopterygii</taxon>
        <taxon>Neopterygii</taxon>
        <taxon>Teleostei</taxon>
        <taxon>Protacanthopterygii</taxon>
        <taxon>Esociformes</taxon>
        <taxon>Umbridae</taxon>
        <taxon>Umbra</taxon>
    </lineage>
</organism>
<dbReference type="Pfam" id="PF26562">
    <property type="entry name" value="Ig-like"/>
    <property type="match status" value="1"/>
</dbReference>
<name>A0ABD0W289_UMBPY</name>
<dbReference type="InterPro" id="IPR055356">
    <property type="entry name" value="ZP-N"/>
</dbReference>
<protein>
    <recommendedName>
        <fullName evidence="4">ZP domain-containing protein</fullName>
    </recommendedName>
</protein>
<dbReference type="Pfam" id="PF00100">
    <property type="entry name" value="Zona_pellucida"/>
    <property type="match status" value="1"/>
</dbReference>
<gene>
    <name evidence="5" type="ORF">UPYG_G00276030</name>
</gene>
<dbReference type="SMART" id="SM00241">
    <property type="entry name" value="ZP"/>
    <property type="match status" value="1"/>
</dbReference>
<dbReference type="Gene3D" id="2.60.40.3210">
    <property type="entry name" value="Zona pellucida, ZP-N domain"/>
    <property type="match status" value="1"/>
</dbReference>
<dbReference type="Proteomes" id="UP001557470">
    <property type="component" value="Unassembled WGS sequence"/>
</dbReference>
<dbReference type="PANTHER" id="PTHR47130:SF3">
    <property type="entry name" value="ZONA PELLUCIDA PROTEIN"/>
    <property type="match status" value="1"/>
</dbReference>
<evidence type="ECO:0000256" key="3">
    <source>
        <dbReference type="SAM" id="SignalP"/>
    </source>
</evidence>
<dbReference type="InterPro" id="IPR048290">
    <property type="entry name" value="ZP_chr"/>
</dbReference>
<evidence type="ECO:0000256" key="1">
    <source>
        <dbReference type="ARBA" id="ARBA00023157"/>
    </source>
</evidence>
<evidence type="ECO:0000313" key="6">
    <source>
        <dbReference type="Proteomes" id="UP001557470"/>
    </source>
</evidence>
<dbReference type="Pfam" id="PF23344">
    <property type="entry name" value="ZP-N"/>
    <property type="match status" value="1"/>
</dbReference>
<comment type="caution">
    <text evidence="5">The sequence shown here is derived from an EMBL/GenBank/DDBJ whole genome shotgun (WGS) entry which is preliminary data.</text>
</comment>
<dbReference type="Gene3D" id="2.60.40.4100">
    <property type="entry name" value="Zona pellucida, ZP-C domain"/>
    <property type="match status" value="1"/>
</dbReference>
<feature type="signal peptide" evidence="3">
    <location>
        <begin position="1"/>
        <end position="21"/>
    </location>
</feature>
<accession>A0ABD0W289</accession>
<keyword evidence="3" id="KW-0732">Signal</keyword>
<dbReference type="PANTHER" id="PTHR47130">
    <property type="entry name" value="SI:DKEY-19B23.11-RELATED"/>
    <property type="match status" value="1"/>
</dbReference>
<dbReference type="EMBL" id="JAGEUA010000009">
    <property type="protein sequence ID" value="KAL0965042.1"/>
    <property type="molecule type" value="Genomic_DNA"/>
</dbReference>
<dbReference type="InterPro" id="IPR042235">
    <property type="entry name" value="ZP-C_dom"/>
</dbReference>
<feature type="domain" description="ZP" evidence="4">
    <location>
        <begin position="603"/>
        <end position="873"/>
    </location>
</feature>
<evidence type="ECO:0000313" key="5">
    <source>
        <dbReference type="EMBL" id="KAL0965042.1"/>
    </source>
</evidence>
<evidence type="ECO:0000256" key="2">
    <source>
        <dbReference type="ARBA" id="ARBA00023180"/>
    </source>
</evidence>
<keyword evidence="6" id="KW-1185">Reference proteome</keyword>
<evidence type="ECO:0000259" key="4">
    <source>
        <dbReference type="PROSITE" id="PS51034"/>
    </source>
</evidence>
<sequence length="914" mass="103676">MGQVLLLLGWLYFSIHVSVQAEQMSSRNDLHPECLGNVVRLRVGPLLEEVDIIVNDTEIVQLSPRLAAQCGFRFKFDNTGNAILFASLLNCFSHSMDDETFNLFGQLRVSGDHFTAGYTCSYTWASREILCDHTYMEVSVRKTLPDIPFISKQRVGGRKGRNSDPRRRSKAVAPGYRMTKVVFMPSNKIMKTEEVQRRGYAIANTPTRLVLRSPHEEEETYLQTVAGIPMRLLSTSTFFEQKWLVTRIDTVAACPTQGSVAFTSDLITWYMPRQIDPLLSSDSFTMLEVYMGVDGKRLDDKEMAARNYSVSVTEVHIIVKIPVGAIGGYYKSHIQDYQYFSAYTIEPMLEMLWIEEDAHEDTRYKVLFPITTPLVARPPQVHNYTPLEGTPEQQVFMLKLGTFNLDVVLLNITFSTGLLTIAECNARGFNVQEEISEDDSSKTFSVEVPFLDPVVLQEKSLEQGVTSFTLHLIYGMAVLPEYNTFSHPAVVNSVLMNIVPPSITGICDQDNFYIIVNYENQAPLFEIIIGGWLLTSDLAEQYVTEGESRITLTVPFSARETVFESIQPSSVRSRLDVSLLNPFTNSTMKDFSLGCSFPKTLIECLSNGTMTALALKVASAPGLNPRQLTLADRTCGPIYSDDRFAYFQFTINSCGTTNKFIDNGILYENEISLPDELKLKTALGVDEEYHLMVSCYYLANITQNLAFNNRPSNTEPSAEMRSDILVIMKIATDSSYRTFHEVEDYPVVRYMRRPLHIEVEITGSTDPEVKLILDHCWATNDKDRTSKPRWNLIINGCENPEEPYRVMFHQVFADSRVNFPAHMKRFEVQMFSFAKEVDILRDQLTKIFIHCDVFICDSNSPAGGFCREQCVNKENNSKRGQRHVEDTSVPRFHVSSGLILGYVKIWKSKSFVKK</sequence>
<proteinExistence type="predicted"/>
<dbReference type="PROSITE" id="PS51034">
    <property type="entry name" value="ZP_2"/>
    <property type="match status" value="1"/>
</dbReference>
<reference evidence="5 6" key="1">
    <citation type="submission" date="2024-06" db="EMBL/GenBank/DDBJ databases">
        <authorList>
            <person name="Pan Q."/>
            <person name="Wen M."/>
            <person name="Jouanno E."/>
            <person name="Zahm M."/>
            <person name="Klopp C."/>
            <person name="Cabau C."/>
            <person name="Louis A."/>
            <person name="Berthelot C."/>
            <person name="Parey E."/>
            <person name="Roest Crollius H."/>
            <person name="Montfort J."/>
            <person name="Robinson-Rechavi M."/>
            <person name="Bouchez O."/>
            <person name="Lampietro C."/>
            <person name="Lopez Roques C."/>
            <person name="Donnadieu C."/>
            <person name="Postlethwait J."/>
            <person name="Bobe J."/>
            <person name="Verreycken H."/>
            <person name="Guiguen Y."/>
        </authorList>
    </citation>
    <scope>NUCLEOTIDE SEQUENCE [LARGE SCALE GENOMIC DNA]</scope>
    <source>
        <strain evidence="5">Up_M1</strain>
        <tissue evidence="5">Testis</tissue>
    </source>
</reference>